<dbReference type="SUPFAM" id="SSF81891">
    <property type="entry name" value="Poly A polymerase C-terminal region-like"/>
    <property type="match status" value="1"/>
</dbReference>
<keyword evidence="10 12" id="KW-0694">RNA-binding</keyword>
<evidence type="ECO:0000259" key="13">
    <source>
        <dbReference type="PROSITE" id="PS51371"/>
    </source>
</evidence>
<dbReference type="Gene3D" id="3.30.460.10">
    <property type="entry name" value="Beta Polymerase, domain 2"/>
    <property type="match status" value="1"/>
</dbReference>
<dbReference type="InterPro" id="IPR046342">
    <property type="entry name" value="CBS_dom_sf"/>
</dbReference>
<dbReference type="InterPro" id="IPR001667">
    <property type="entry name" value="DDH_dom"/>
</dbReference>
<dbReference type="InterPro" id="IPR000644">
    <property type="entry name" value="CBS_dom"/>
</dbReference>
<evidence type="ECO:0000256" key="9">
    <source>
        <dbReference type="ARBA" id="ARBA00022842"/>
    </source>
</evidence>
<protein>
    <submittedName>
        <fullName evidence="14">CBS domain-containing protein</fullName>
    </submittedName>
</protein>
<keyword evidence="3" id="KW-0820">tRNA-binding</keyword>
<keyword evidence="4 12" id="KW-0808">Transferase</keyword>
<evidence type="ECO:0000256" key="3">
    <source>
        <dbReference type="ARBA" id="ARBA00022555"/>
    </source>
</evidence>
<dbReference type="InterPro" id="IPR002646">
    <property type="entry name" value="PolA_pol_head_dom"/>
</dbReference>
<keyword evidence="15" id="KW-1185">Reference proteome</keyword>
<dbReference type="Proteomes" id="UP001148125">
    <property type="component" value="Unassembled WGS sequence"/>
</dbReference>
<evidence type="ECO:0000256" key="7">
    <source>
        <dbReference type="ARBA" id="ARBA00022723"/>
    </source>
</evidence>
<evidence type="ECO:0000256" key="5">
    <source>
        <dbReference type="ARBA" id="ARBA00022694"/>
    </source>
</evidence>
<keyword evidence="7" id="KW-0479">Metal-binding</keyword>
<comment type="cofactor">
    <cofactor evidence="1">
        <name>Mg(2+)</name>
        <dbReference type="ChEBI" id="CHEBI:18420"/>
    </cofactor>
</comment>
<dbReference type="CDD" id="cd05398">
    <property type="entry name" value="NT_ClassII-CCAase"/>
    <property type="match status" value="1"/>
</dbReference>
<keyword evidence="6" id="KW-0548">Nucleotidyltransferase</keyword>
<dbReference type="Pfam" id="PF00571">
    <property type="entry name" value="CBS"/>
    <property type="match status" value="2"/>
</dbReference>
<evidence type="ECO:0000313" key="14">
    <source>
        <dbReference type="EMBL" id="MDE5412609.1"/>
    </source>
</evidence>
<evidence type="ECO:0000256" key="2">
    <source>
        <dbReference type="ARBA" id="ARBA00007265"/>
    </source>
</evidence>
<evidence type="ECO:0000313" key="15">
    <source>
        <dbReference type="Proteomes" id="UP001148125"/>
    </source>
</evidence>
<evidence type="ECO:0000256" key="12">
    <source>
        <dbReference type="RuleBase" id="RU003953"/>
    </source>
</evidence>
<dbReference type="PANTHER" id="PTHR47788:SF1">
    <property type="entry name" value="A-ADDING TRNA NUCLEOTIDYLTRANSFERASE"/>
    <property type="match status" value="1"/>
</dbReference>
<keyword evidence="8" id="KW-0547">Nucleotide-binding</keyword>
<gene>
    <name evidence="14" type="ORF">N7Z68_04365</name>
</gene>
<dbReference type="PROSITE" id="PS51371">
    <property type="entry name" value="CBS"/>
    <property type="match status" value="2"/>
</dbReference>
<proteinExistence type="inferred from homology"/>
<dbReference type="Gene3D" id="1.10.3090.10">
    <property type="entry name" value="cca-adding enzyme, domain 2"/>
    <property type="match status" value="1"/>
</dbReference>
<dbReference type="SMART" id="SM00116">
    <property type="entry name" value="CBS"/>
    <property type="match status" value="2"/>
</dbReference>
<dbReference type="Gene3D" id="3.10.310.30">
    <property type="match status" value="1"/>
</dbReference>
<dbReference type="SUPFAM" id="SSF81301">
    <property type="entry name" value="Nucleotidyltransferase"/>
    <property type="match status" value="1"/>
</dbReference>
<evidence type="ECO:0000256" key="1">
    <source>
        <dbReference type="ARBA" id="ARBA00001946"/>
    </source>
</evidence>
<name>A0ABT5VAV3_9BACI</name>
<dbReference type="Pfam" id="PF01368">
    <property type="entry name" value="DHH"/>
    <property type="match status" value="1"/>
</dbReference>
<keyword evidence="11" id="KW-0129">CBS domain</keyword>
<dbReference type="EMBL" id="JAOTPO010000002">
    <property type="protein sequence ID" value="MDE5412609.1"/>
    <property type="molecule type" value="Genomic_DNA"/>
</dbReference>
<evidence type="ECO:0000256" key="8">
    <source>
        <dbReference type="ARBA" id="ARBA00022741"/>
    </source>
</evidence>
<keyword evidence="5" id="KW-0819">tRNA processing</keyword>
<dbReference type="CDD" id="cd04595">
    <property type="entry name" value="CBS_pair_DHH_polyA_Pol_assoc"/>
    <property type="match status" value="1"/>
</dbReference>
<dbReference type="InterPro" id="IPR052390">
    <property type="entry name" value="tRNA_nt/polyA_polymerase"/>
</dbReference>
<dbReference type="Pfam" id="PF12627">
    <property type="entry name" value="PolyA_pol_RNAbd"/>
    <property type="match status" value="1"/>
</dbReference>
<dbReference type="Pfam" id="PF02272">
    <property type="entry name" value="DHHA1"/>
    <property type="match status" value="1"/>
</dbReference>
<dbReference type="Gene3D" id="3.90.1640.10">
    <property type="entry name" value="inorganic pyrophosphatase (n-terminal core)"/>
    <property type="match status" value="1"/>
</dbReference>
<evidence type="ECO:0000256" key="11">
    <source>
        <dbReference type="PROSITE-ProRule" id="PRU00703"/>
    </source>
</evidence>
<accession>A0ABT5VAV3</accession>
<dbReference type="SUPFAM" id="SSF64182">
    <property type="entry name" value="DHH phosphoesterases"/>
    <property type="match status" value="1"/>
</dbReference>
<organism evidence="14 15">
    <name type="scientific">Alkalihalobacterium chitinilyticum</name>
    <dbReference type="NCBI Taxonomy" id="2980103"/>
    <lineage>
        <taxon>Bacteria</taxon>
        <taxon>Bacillati</taxon>
        <taxon>Bacillota</taxon>
        <taxon>Bacilli</taxon>
        <taxon>Bacillales</taxon>
        <taxon>Bacillaceae</taxon>
        <taxon>Alkalihalobacterium</taxon>
    </lineage>
</organism>
<dbReference type="InterPro" id="IPR043519">
    <property type="entry name" value="NT_sf"/>
</dbReference>
<evidence type="ECO:0000256" key="4">
    <source>
        <dbReference type="ARBA" id="ARBA00022679"/>
    </source>
</evidence>
<dbReference type="SUPFAM" id="SSF54631">
    <property type="entry name" value="CBS-domain pair"/>
    <property type="match status" value="1"/>
</dbReference>
<dbReference type="InterPro" id="IPR032828">
    <property type="entry name" value="PolyA_RNA-bd"/>
</dbReference>
<dbReference type="InterPro" id="IPR038763">
    <property type="entry name" value="DHH_sf"/>
</dbReference>
<reference evidence="14" key="1">
    <citation type="submission" date="2024-05" db="EMBL/GenBank/DDBJ databases">
        <title>Alkalihalobacillus sp. strain MEB203 novel alkaliphilic bacterium from Lonar Lake, India.</title>
        <authorList>
            <person name="Joshi A."/>
            <person name="Thite S."/>
            <person name="Mengade P."/>
        </authorList>
    </citation>
    <scope>NUCLEOTIDE SEQUENCE</scope>
    <source>
        <strain evidence="14">MEB 203</strain>
    </source>
</reference>
<dbReference type="Pfam" id="PF01743">
    <property type="entry name" value="PolyA_pol"/>
    <property type="match status" value="1"/>
</dbReference>
<dbReference type="Gene3D" id="3.10.580.10">
    <property type="entry name" value="CBS-domain"/>
    <property type="match status" value="1"/>
</dbReference>
<dbReference type="PANTHER" id="PTHR47788">
    <property type="entry name" value="POLYA POLYMERASE"/>
    <property type="match status" value="1"/>
</dbReference>
<evidence type="ECO:0000256" key="6">
    <source>
        <dbReference type="ARBA" id="ARBA00022695"/>
    </source>
</evidence>
<dbReference type="RefSeq" id="WP_275117237.1">
    <property type="nucleotide sequence ID" value="NZ_JAOTPO010000002.1"/>
</dbReference>
<feature type="domain" description="CBS" evidence="13">
    <location>
        <begin position="376"/>
        <end position="432"/>
    </location>
</feature>
<keyword evidence="9" id="KW-0460">Magnesium</keyword>
<comment type="caution">
    <text evidence="14">The sequence shown here is derived from an EMBL/GenBank/DDBJ whole genome shotgun (WGS) entry which is preliminary data.</text>
</comment>
<dbReference type="InterPro" id="IPR003156">
    <property type="entry name" value="DHHA1_dom"/>
</dbReference>
<evidence type="ECO:0000256" key="10">
    <source>
        <dbReference type="ARBA" id="ARBA00022884"/>
    </source>
</evidence>
<sequence length="857" mass="97060">MQIIISHVNTDFDALASMLAAKKLYPNAKLVVSDKQNAAVNQFLAIYRDSIDLIQDHLIDWSDVTELILVDVASLERTGNYANELNTENVQITVYDHHPPQDDDVKSLNGSIELVGATVTLLIEEIRKRSLPVSSFEATVFGLGIYTDTGSFTYSNTTSRDLAAASFLMDQGMNLEIIQRFSDQMLFQQQQEIFNQLLLQSTEYEMDGLNIIVSSYQQKKFQGGLSTLTRKLLETTGADAVLTIVEMQKRVYIVGRASSDRINFLPLVTEWGGGGHEKAASATLKKVDLDAVVPQVISKLEQILKPAITARVIMASPVKSIPPEMTIEEAANLMYRYGHTGFPIVKDDELVGIISRRDLDKATHHGLGHAPVKAYMSSKVISIHPDTSLEEIQTIMIKHDVGRLPVVDQGKLVGILSRTNVIEILHNQALKEDLQQSAINELHNNLRAKMKNQLPEAVFQLLKEIGTTATNSNTSVFLIGGIVRDIILGRPNDDIDIVVEGDGIGFSHQLVKDYGGEVKTHEDFGTATWTHPTGLKIDITSSRLEYYDHPAALPDVEHSTLKEDLYRRDFTINAMAICLDQKKFGHLVDPFQGKTHLEEKTIKVLYNLSFIEDPTRILRAARFETRFQFSMDDHTKELALISIDKMKALSATRINHELEKLFTEDYPSQALKRLFELQFWQQFGIQGSHLTQCFTHGQRLEEFYKNKHSYKTLDQKPSWFMYFLIPFYYENDLKGAQRFALTKKDNKLLKEISDLKAQDPWKHSSDMGELHQLLKPYSAESIVFFITNELRDDERVLNYLQARENLPTYLTGEDLKNSGLKPGPLFSSVLLDLEIAVLNDQVQTKEQAFKWLHEKIK</sequence>
<feature type="domain" description="CBS" evidence="13">
    <location>
        <begin position="314"/>
        <end position="372"/>
    </location>
</feature>
<comment type="similarity">
    <text evidence="2 12">Belongs to the tRNA nucleotidyltransferase/poly(A) polymerase family.</text>
</comment>